<dbReference type="Proteomes" id="UP000653454">
    <property type="component" value="Unassembled WGS sequence"/>
</dbReference>
<evidence type="ECO:0000256" key="1">
    <source>
        <dbReference type="SAM" id="MobiDB-lite"/>
    </source>
</evidence>
<reference evidence="2" key="1">
    <citation type="submission" date="2020-11" db="EMBL/GenBank/DDBJ databases">
        <authorList>
            <person name="Whiteford S."/>
        </authorList>
    </citation>
    <scope>NUCLEOTIDE SEQUENCE</scope>
</reference>
<name>A0A8S4DK16_PLUXY</name>
<evidence type="ECO:0000313" key="2">
    <source>
        <dbReference type="EMBL" id="CAG9103272.1"/>
    </source>
</evidence>
<protein>
    <submittedName>
        <fullName evidence="2">(diamondback moth) hypothetical protein</fullName>
    </submittedName>
</protein>
<comment type="caution">
    <text evidence="2">The sequence shown here is derived from an EMBL/GenBank/DDBJ whole genome shotgun (WGS) entry which is preliminary data.</text>
</comment>
<dbReference type="AlphaFoldDB" id="A0A8S4DK16"/>
<keyword evidence="3" id="KW-1185">Reference proteome</keyword>
<gene>
    <name evidence="2" type="ORF">PLXY2_LOCUS2857</name>
</gene>
<sequence length="1165" mass="129742">MGAGGSAATARGGELRLPGTGLRFSAAQLQHSTQYLLKLQQEDRRGRMSTDTESTMESLVQRIVDGAGQKDPRFRCCHMLALHRDKKMRSRSLEYLVTLDALPPLNSGAEDIEVQEGPVGYAKIRLSGRLADQWEEFLTPNGYLCRDALVSRWVELIASCAHARGGGSSRVLGARHGPPDPGTYCYVEKVSPPSPPEQRLAIVEGAAWVMVRAGGGAAEAKLVLAVRGRGCVARVAAPLTHALASVHYEAAQTGFYCCAIGPPSTTVCSERPATWQTWAPGLDAALDAHCSDDGAAGRVAAALNALVDRLREGVPEGSLLLVSRYMVSCALRRRVYRSGLAATAAARALVTSLAPHAFLLTIDDLISVCLGHQPSGFALEVPRASLSRRALRGAAADWARDAACLQQTLKGLWARGQQATEVPPTPSETLEMMLFKRWENLLREVKSSHGSTPSYSRRQLAYLSRLARGLMKCKSMAICENHSTFRANLIQATSIDQEPIEDLIHILAIILDQARDLYLQNNVPQSTNGEFNREFATYRSKKWNKLKDYYDASSACLIDALRRDKEVRTEDLKDDCVMMKLILTWLYKGAKEDKKYLGPVLKPYLDQLYTSSLENSWFMEDLDERKCKKEFDGLAEFCRSVHEEDIDPCVALLDAAKKMTWAKALVDFADRFRHVEFRLVFPTGDGMAVSFPLKLPSRRSHSAARALTLSRRDKAEAKLRLARRCVLAAFKNAMLGERRPQSRELARYSSTDEILESAKCGQYWRSDAKPDIIPATIQEFSSTEHLPRVVRRRSRRRRPATSYGFPEITITSQSDPQTLRRKYHTLRTLVYTEPIESVKEMRRPRSAGSSVRAKEMSRPSLLETLDFINGVKDALCVEDSCTSDVEDAPWSAHTDWILAQSQPLTVLSRLSAAQLPHLMPGDLVAALLRRGNFTVLQELCPWLWESSEGALFSLHRLARAARSRSSERPSNAWKLPEATMAPEPEQRYRARAPDYTSADEAPQPPPLPRTASRKLVTQKIQAEFTPPKRLQELENHLKHLEIMNEKLNLPQSLTKTYQSSNKLNENCTGIINPLYDVKIPKDKFTTKRSKSLGRSFSARKVGLEVSRYNITLGRRSGKTTNDVVTAISGTTDETGLDAKSNFFQRYTSTASVVGDSYKVSRVTID</sequence>
<organism evidence="2 3">
    <name type="scientific">Plutella xylostella</name>
    <name type="common">Diamondback moth</name>
    <name type="synonym">Plutella maculipennis</name>
    <dbReference type="NCBI Taxonomy" id="51655"/>
    <lineage>
        <taxon>Eukaryota</taxon>
        <taxon>Metazoa</taxon>
        <taxon>Ecdysozoa</taxon>
        <taxon>Arthropoda</taxon>
        <taxon>Hexapoda</taxon>
        <taxon>Insecta</taxon>
        <taxon>Pterygota</taxon>
        <taxon>Neoptera</taxon>
        <taxon>Endopterygota</taxon>
        <taxon>Lepidoptera</taxon>
        <taxon>Glossata</taxon>
        <taxon>Ditrysia</taxon>
        <taxon>Yponomeutoidea</taxon>
        <taxon>Plutellidae</taxon>
        <taxon>Plutella</taxon>
    </lineage>
</organism>
<accession>A0A8S4DK16</accession>
<proteinExistence type="predicted"/>
<feature type="region of interest" description="Disordered" evidence="1">
    <location>
        <begin position="965"/>
        <end position="987"/>
    </location>
</feature>
<evidence type="ECO:0000313" key="3">
    <source>
        <dbReference type="Proteomes" id="UP000653454"/>
    </source>
</evidence>
<dbReference type="EMBL" id="CAJHNJ030000007">
    <property type="protein sequence ID" value="CAG9103272.1"/>
    <property type="molecule type" value="Genomic_DNA"/>
</dbReference>